<feature type="transmembrane region" description="Helical" evidence="9">
    <location>
        <begin position="522"/>
        <end position="544"/>
    </location>
</feature>
<dbReference type="InParanoid" id="A0A7F5R4K9"/>
<dbReference type="InterPro" id="IPR013525">
    <property type="entry name" value="ABC2_TM"/>
</dbReference>
<comment type="similarity">
    <text evidence="2">Belongs to the ABC transporter superfamily. ABCG family. Eye pigment precursor importer (TC 3.A.1.204) subfamily.</text>
</comment>
<keyword evidence="6 12" id="KW-0067">ATP-binding</keyword>
<dbReference type="GO" id="GO:0016887">
    <property type="term" value="F:ATP hydrolysis activity"/>
    <property type="evidence" value="ECO:0007669"/>
    <property type="project" value="InterPro"/>
</dbReference>
<feature type="transmembrane region" description="Helical" evidence="9">
    <location>
        <begin position="551"/>
        <end position="573"/>
    </location>
</feature>
<dbReference type="InterPro" id="IPR027417">
    <property type="entry name" value="P-loop_NTPase"/>
</dbReference>
<feature type="transmembrane region" description="Helical" evidence="9">
    <location>
        <begin position="409"/>
        <end position="431"/>
    </location>
</feature>
<keyword evidence="11" id="KW-1185">Reference proteome</keyword>
<dbReference type="Gene3D" id="3.40.50.300">
    <property type="entry name" value="P-loop containing nucleotide triphosphate hydrolases"/>
    <property type="match status" value="1"/>
</dbReference>
<gene>
    <name evidence="12" type="primary">LOC108744768</name>
</gene>
<dbReference type="AlphaFoldDB" id="A0A7F5R4K9"/>
<protein>
    <submittedName>
        <fullName evidence="12">ATP-binding cassette sub-family G member 1</fullName>
    </submittedName>
</protein>
<dbReference type="PROSITE" id="PS50893">
    <property type="entry name" value="ABC_TRANSPORTER_2"/>
    <property type="match status" value="1"/>
</dbReference>
<dbReference type="PANTHER" id="PTHR48041:SF61">
    <property type="entry name" value="SD03967P"/>
    <property type="match status" value="1"/>
</dbReference>
<dbReference type="InterPro" id="IPR017871">
    <property type="entry name" value="ABC_transporter-like_CS"/>
</dbReference>
<dbReference type="Pfam" id="PF19055">
    <property type="entry name" value="ABC2_membrane_7"/>
    <property type="match status" value="1"/>
</dbReference>
<dbReference type="FunFam" id="3.40.50.300:FF:001077">
    <property type="entry name" value="Uncharacterized protein, isoform A"/>
    <property type="match status" value="1"/>
</dbReference>
<evidence type="ECO:0000256" key="8">
    <source>
        <dbReference type="ARBA" id="ARBA00023136"/>
    </source>
</evidence>
<evidence type="ECO:0000256" key="3">
    <source>
        <dbReference type="ARBA" id="ARBA00022448"/>
    </source>
</evidence>
<comment type="subcellular location">
    <subcellularLocation>
        <location evidence="1">Membrane</location>
        <topology evidence="1">Multi-pass membrane protein</topology>
    </subcellularLocation>
</comment>
<evidence type="ECO:0000256" key="6">
    <source>
        <dbReference type="ARBA" id="ARBA00022840"/>
    </source>
</evidence>
<keyword evidence="8 9" id="KW-0472">Membrane</keyword>
<proteinExistence type="inferred from homology"/>
<dbReference type="GO" id="GO:0140359">
    <property type="term" value="F:ABC-type transporter activity"/>
    <property type="evidence" value="ECO:0007669"/>
    <property type="project" value="InterPro"/>
</dbReference>
<dbReference type="SUPFAM" id="SSF52540">
    <property type="entry name" value="P-loop containing nucleoside triphosphate hydrolases"/>
    <property type="match status" value="1"/>
</dbReference>
<dbReference type="GO" id="GO:0005524">
    <property type="term" value="F:ATP binding"/>
    <property type="evidence" value="ECO:0007669"/>
    <property type="project" value="UniProtKB-KW"/>
</dbReference>
<evidence type="ECO:0000256" key="2">
    <source>
        <dbReference type="ARBA" id="ARBA00005814"/>
    </source>
</evidence>
<feature type="non-terminal residue" evidence="12">
    <location>
        <position position="577"/>
    </location>
</feature>
<dbReference type="GO" id="GO:0005886">
    <property type="term" value="C:plasma membrane"/>
    <property type="evidence" value="ECO:0007669"/>
    <property type="project" value="TreeGrafter"/>
</dbReference>
<dbReference type="KEGG" id="apln:108744768"/>
<evidence type="ECO:0000256" key="1">
    <source>
        <dbReference type="ARBA" id="ARBA00004141"/>
    </source>
</evidence>
<dbReference type="GeneID" id="108744768"/>
<dbReference type="PROSITE" id="PS00211">
    <property type="entry name" value="ABC_TRANSPORTER_1"/>
    <property type="match status" value="1"/>
</dbReference>
<dbReference type="RefSeq" id="XP_025830822.1">
    <property type="nucleotide sequence ID" value="XM_025975037.1"/>
</dbReference>
<sequence length="577" mass="64898">MSGKNKEIKRANKSSSSLKCCQVFDSMTSLSAADQGIVCEAMNNFVVKPSGPKEVYNNNYNYHTNTYEIKHEFPKRPPATLKFEKVTYTSTTWSLPKFKSDQKKILHGISGEFKSGELSVIMGPSGSGKTTLLNILAGFTTKGSSGNVYINDIPRDHSHRFRKLSAYIPQEEELRLGLTVIENMTIAAHLKLGYTVSLEYKIMQVVELLELLGLEECQSVMTNRLSGGQQKRLAIALELISNPPILFLDEPTTGLDSLSSIQCVSLLKRLAQEGRTVICTIHQPSALIFEMFDQLYALSQGKCIYQGSIQQLLPHLASFGLYCPSYHNPADFLMEIAVGEHEVDLDKLSSVNDSEENHNKKALMTMKEKELLTKENIDLKKGDASPPASDIMQFLLLYKRNLLTAKRNYMFFVNRLLAHIVIGLIFGYLYIDVGTGANTVLANYVYLYGSLLLIVYTGKMSVTLSFPLEMKVLTREHFNRWYNLPPYLLSVLLIEVPFQICCTWSYIGISYWLTSQPFGFRFYLFVLLCTLSTLCAQAWGYFIGATTPTKIAVFLGPVVACLFSIFGFCIRYRDTPV</sequence>
<keyword evidence="7 9" id="KW-1133">Transmembrane helix</keyword>
<dbReference type="CDD" id="cd03213">
    <property type="entry name" value="ABCG_EPDR"/>
    <property type="match status" value="1"/>
</dbReference>
<dbReference type="InterPro" id="IPR050352">
    <property type="entry name" value="ABCG_transporters"/>
</dbReference>
<keyword evidence="5" id="KW-0547">Nucleotide-binding</keyword>
<dbReference type="InterPro" id="IPR003439">
    <property type="entry name" value="ABC_transporter-like_ATP-bd"/>
</dbReference>
<dbReference type="SMART" id="SM00382">
    <property type="entry name" value="AAA"/>
    <property type="match status" value="1"/>
</dbReference>
<keyword evidence="3" id="KW-0813">Transport</keyword>
<feature type="transmembrane region" description="Helical" evidence="9">
    <location>
        <begin position="487"/>
        <end position="507"/>
    </location>
</feature>
<evidence type="ECO:0000256" key="9">
    <source>
        <dbReference type="SAM" id="Phobius"/>
    </source>
</evidence>
<evidence type="ECO:0000256" key="4">
    <source>
        <dbReference type="ARBA" id="ARBA00022692"/>
    </source>
</evidence>
<name>A0A7F5R4K9_AGRPL</name>
<evidence type="ECO:0000259" key="10">
    <source>
        <dbReference type="PROSITE" id="PS50893"/>
    </source>
</evidence>
<feature type="transmembrane region" description="Helical" evidence="9">
    <location>
        <begin position="443"/>
        <end position="466"/>
    </location>
</feature>
<dbReference type="Proteomes" id="UP000192223">
    <property type="component" value="Unplaced"/>
</dbReference>
<dbReference type="Pfam" id="PF00005">
    <property type="entry name" value="ABC_tran"/>
    <property type="match status" value="1"/>
</dbReference>
<keyword evidence="4 9" id="KW-0812">Transmembrane</keyword>
<accession>A0A7F5R4K9</accession>
<evidence type="ECO:0000313" key="12">
    <source>
        <dbReference type="RefSeq" id="XP_025830822.1"/>
    </source>
</evidence>
<dbReference type="Pfam" id="PF01061">
    <property type="entry name" value="ABC2_membrane"/>
    <property type="match status" value="1"/>
</dbReference>
<evidence type="ECO:0000256" key="7">
    <source>
        <dbReference type="ARBA" id="ARBA00022989"/>
    </source>
</evidence>
<organism evidence="11 12">
    <name type="scientific">Agrilus planipennis</name>
    <name type="common">Emerald ash borer</name>
    <name type="synonym">Agrilus marcopoli</name>
    <dbReference type="NCBI Taxonomy" id="224129"/>
    <lineage>
        <taxon>Eukaryota</taxon>
        <taxon>Metazoa</taxon>
        <taxon>Ecdysozoa</taxon>
        <taxon>Arthropoda</taxon>
        <taxon>Hexapoda</taxon>
        <taxon>Insecta</taxon>
        <taxon>Pterygota</taxon>
        <taxon>Neoptera</taxon>
        <taxon>Endopterygota</taxon>
        <taxon>Coleoptera</taxon>
        <taxon>Polyphaga</taxon>
        <taxon>Elateriformia</taxon>
        <taxon>Buprestoidea</taxon>
        <taxon>Buprestidae</taxon>
        <taxon>Agrilinae</taxon>
        <taxon>Agrilus</taxon>
    </lineage>
</organism>
<dbReference type="OrthoDB" id="66620at2759"/>
<dbReference type="InterPro" id="IPR003593">
    <property type="entry name" value="AAA+_ATPase"/>
</dbReference>
<reference evidence="12" key="1">
    <citation type="submission" date="2025-08" db="UniProtKB">
        <authorList>
            <consortium name="RefSeq"/>
        </authorList>
    </citation>
    <scope>IDENTIFICATION</scope>
</reference>
<evidence type="ECO:0000313" key="11">
    <source>
        <dbReference type="Proteomes" id="UP000192223"/>
    </source>
</evidence>
<feature type="domain" description="ABC transporter" evidence="10">
    <location>
        <begin position="81"/>
        <end position="325"/>
    </location>
</feature>
<evidence type="ECO:0000256" key="5">
    <source>
        <dbReference type="ARBA" id="ARBA00022741"/>
    </source>
</evidence>
<dbReference type="PANTHER" id="PTHR48041">
    <property type="entry name" value="ABC TRANSPORTER G FAMILY MEMBER 28"/>
    <property type="match status" value="1"/>
</dbReference>
<dbReference type="InterPro" id="IPR043926">
    <property type="entry name" value="ABCG_dom"/>
</dbReference>
<dbReference type="FunCoup" id="A0A7F5R4K9">
    <property type="interactions" value="120"/>
</dbReference>